<evidence type="ECO:0000256" key="1">
    <source>
        <dbReference type="SAM" id="Phobius"/>
    </source>
</evidence>
<keyword evidence="1" id="KW-0472">Membrane</keyword>
<proteinExistence type="predicted"/>
<gene>
    <name evidence="2" type="ORF">FFL34_14150</name>
</gene>
<organism evidence="2 3">
    <name type="scientific">Lentibacillus cibarius</name>
    <dbReference type="NCBI Taxonomy" id="2583219"/>
    <lineage>
        <taxon>Bacteria</taxon>
        <taxon>Bacillati</taxon>
        <taxon>Bacillota</taxon>
        <taxon>Bacilli</taxon>
        <taxon>Bacillales</taxon>
        <taxon>Bacillaceae</taxon>
        <taxon>Lentibacillus</taxon>
    </lineage>
</organism>
<keyword evidence="1" id="KW-1133">Transmembrane helix</keyword>
<accession>A0A5S3QPJ4</accession>
<evidence type="ECO:0000313" key="3">
    <source>
        <dbReference type="Proteomes" id="UP000306980"/>
    </source>
</evidence>
<name>A0A5S3QPJ4_9BACI</name>
<dbReference type="Pfam" id="PF11151">
    <property type="entry name" value="DUF2929"/>
    <property type="match status" value="1"/>
</dbReference>
<dbReference type="Proteomes" id="UP000306980">
    <property type="component" value="Unassembled WGS sequence"/>
</dbReference>
<reference evidence="2 3" key="1">
    <citation type="submission" date="2019-05" db="EMBL/GenBank/DDBJ databases">
        <title>Genomic analysis of Lentibacillus sp. NKC220-2.</title>
        <authorList>
            <person name="Oh Y.J."/>
        </authorList>
    </citation>
    <scope>NUCLEOTIDE SEQUENCE [LARGE SCALE GENOMIC DNA]</scope>
    <source>
        <strain evidence="2 3">NKC220-2</strain>
    </source>
</reference>
<dbReference type="RefSeq" id="WP_138603992.1">
    <property type="nucleotide sequence ID" value="NZ_VCIA01000001.1"/>
</dbReference>
<dbReference type="OrthoDB" id="2440739at2"/>
<comment type="caution">
    <text evidence="2">The sequence shown here is derived from an EMBL/GenBank/DDBJ whole genome shotgun (WGS) entry which is preliminary data.</text>
</comment>
<evidence type="ECO:0000313" key="2">
    <source>
        <dbReference type="EMBL" id="TMN23101.1"/>
    </source>
</evidence>
<dbReference type="PROSITE" id="PS51257">
    <property type="entry name" value="PROKAR_LIPOPROTEIN"/>
    <property type="match status" value="1"/>
</dbReference>
<dbReference type="AlphaFoldDB" id="A0A5S3QPJ4"/>
<feature type="transmembrane region" description="Helical" evidence="1">
    <location>
        <begin position="28"/>
        <end position="49"/>
    </location>
</feature>
<sequence>MRFLWSFIWAFLISCVISYVLTSMAGNAFSMTGTLAVAIIITLGVYILGEGVLKQKGEH</sequence>
<dbReference type="EMBL" id="VCIA01000001">
    <property type="protein sequence ID" value="TMN23101.1"/>
    <property type="molecule type" value="Genomic_DNA"/>
</dbReference>
<protein>
    <submittedName>
        <fullName evidence="2">DUF2929 family protein</fullName>
    </submittedName>
</protein>
<keyword evidence="1" id="KW-0812">Transmembrane</keyword>
<dbReference type="InterPro" id="IPR021324">
    <property type="entry name" value="DUF2929"/>
</dbReference>